<dbReference type="Gene3D" id="2.60.40.10">
    <property type="entry name" value="Immunoglobulins"/>
    <property type="match status" value="1"/>
</dbReference>
<dbReference type="EMBL" id="DTMZ01000004">
    <property type="protein sequence ID" value="HGD12556.1"/>
    <property type="molecule type" value="Genomic_DNA"/>
</dbReference>
<organism evidence="2">
    <name type="scientific">candidate division WOR-3 bacterium</name>
    <dbReference type="NCBI Taxonomy" id="2052148"/>
    <lineage>
        <taxon>Bacteria</taxon>
        <taxon>Bacteria division WOR-3</taxon>
    </lineage>
</organism>
<keyword evidence="1" id="KW-0732">Signal</keyword>
<proteinExistence type="predicted"/>
<feature type="signal peptide" evidence="1">
    <location>
        <begin position="1"/>
        <end position="17"/>
    </location>
</feature>
<sequence>MKKVVLLALITIIPLFATQRVVVMEDFTATWCTYCPGAARGAEELKFRAFDSVVVIAYHSSTSDPFYTATAASRASYYGITGYPTMRIDGAQSVVGGMHSGTMYPTYRQIFDGRKTVASPLDISLSVTYDSVNRNGNLNIIVRNTSTSTVSGQLHTVIIENHIYYPWQGMDSLQDVERTMLPSASGEAITVPAGDSVIRTRSFTLNSNWVARNCELVVFVQDNSTRWMYQGAMIAVMPEPVLKFSGNRPIQPVPDTTFDLLVAVRNIGSAPATSARATLISTDPYLTVTSANTTFGPIPVGADVFADSPFTVQVSSSCPNPYLGYLQMIITGDYSRTETLNFPVIISTNAGFADDMEHGTNGWTHSGIRDYWHQSNYRNHSPANSWYSGYESGHQYLNEMDARLYTPFFRVGESTWTRFWHYYQTEENYDFALVEVNNGSPFWYQLASFTGTSGGWEQVQLDLSAFQGQTVQLRFRFISDANTLGEGWYLDDLTCGMPLAINEVPPSENIARPVLPALVRAQLVLPSLNPSAKLLLVDATGRKVMELKTGTNDISGISPGVYFIKNQQFTKTLNRLIIVR</sequence>
<dbReference type="Gene3D" id="3.40.30.10">
    <property type="entry name" value="Glutaredoxin"/>
    <property type="match status" value="1"/>
</dbReference>
<dbReference type="InterPro" id="IPR021615">
    <property type="entry name" value="Omp28"/>
</dbReference>
<feature type="chain" id="PRO_5030567128" evidence="1">
    <location>
        <begin position="18"/>
        <end position="580"/>
    </location>
</feature>
<gene>
    <name evidence="2" type="ORF">ENX16_00510</name>
</gene>
<dbReference type="Pfam" id="PF20773">
    <property type="entry name" value="InhA-like_MAM"/>
    <property type="match status" value="1"/>
</dbReference>
<evidence type="ECO:0000256" key="1">
    <source>
        <dbReference type="SAM" id="SignalP"/>
    </source>
</evidence>
<accession>A0A7V3UZE6</accession>
<dbReference type="InterPro" id="IPR036249">
    <property type="entry name" value="Thioredoxin-like_sf"/>
</dbReference>
<protein>
    <submittedName>
        <fullName evidence="2">Omp28-related outer membrane protein</fullName>
    </submittedName>
</protein>
<reference evidence="2" key="1">
    <citation type="journal article" date="2020" name="mSystems">
        <title>Genome- and Community-Level Interaction Insights into Carbon Utilization and Element Cycling Functions of Hydrothermarchaeota in Hydrothermal Sediment.</title>
        <authorList>
            <person name="Zhou Z."/>
            <person name="Liu Y."/>
            <person name="Xu W."/>
            <person name="Pan J."/>
            <person name="Luo Z.H."/>
            <person name="Li M."/>
        </authorList>
    </citation>
    <scope>NUCLEOTIDE SEQUENCE [LARGE SCALE GENOMIC DNA]</scope>
    <source>
        <strain evidence="2">SpSt-914</strain>
    </source>
</reference>
<dbReference type="NCBIfam" id="NF038128">
    <property type="entry name" value="choice_anch_J"/>
    <property type="match status" value="1"/>
</dbReference>
<dbReference type="InterPro" id="IPR013783">
    <property type="entry name" value="Ig-like_fold"/>
</dbReference>
<dbReference type="InterPro" id="IPR013320">
    <property type="entry name" value="ConA-like_dom_sf"/>
</dbReference>
<evidence type="ECO:0000313" key="2">
    <source>
        <dbReference type="EMBL" id="HGD12556.1"/>
    </source>
</evidence>
<dbReference type="AlphaFoldDB" id="A0A7V3UZE6"/>
<dbReference type="Pfam" id="PF11551">
    <property type="entry name" value="Omp28"/>
    <property type="match status" value="1"/>
</dbReference>
<dbReference type="SUPFAM" id="SSF49899">
    <property type="entry name" value="Concanavalin A-like lectins/glucanases"/>
    <property type="match status" value="1"/>
</dbReference>
<dbReference type="Gene3D" id="2.60.120.200">
    <property type="match status" value="1"/>
</dbReference>
<dbReference type="SUPFAM" id="SSF52833">
    <property type="entry name" value="Thioredoxin-like"/>
    <property type="match status" value="1"/>
</dbReference>
<comment type="caution">
    <text evidence="2">The sequence shown here is derived from an EMBL/GenBank/DDBJ whole genome shotgun (WGS) entry which is preliminary data.</text>
</comment>
<name>A0A7V3UZE6_UNCW3</name>